<keyword evidence="3" id="KW-1185">Reference proteome</keyword>
<dbReference type="EMBL" id="NJCX01000008">
    <property type="protein sequence ID" value="PHM73921.1"/>
    <property type="molecule type" value="Genomic_DNA"/>
</dbReference>
<dbReference type="AlphaFoldDB" id="A0A2D0LE28"/>
<dbReference type="RefSeq" id="WP_099141511.1">
    <property type="nucleotide sequence ID" value="NZ_CAWNOR010000057.1"/>
</dbReference>
<comment type="caution">
    <text evidence="2">The sequence shown here is derived from an EMBL/GenBank/DDBJ whole genome shotgun (WGS) entry which is preliminary data.</text>
</comment>
<name>A0A2D0LE28_9GAMM</name>
<protein>
    <submittedName>
        <fullName evidence="2">Uncharacterized protein</fullName>
    </submittedName>
</protein>
<dbReference type="Proteomes" id="UP000221101">
    <property type="component" value="Unassembled WGS sequence"/>
</dbReference>
<proteinExistence type="predicted"/>
<reference evidence="2 3" key="1">
    <citation type="journal article" date="2017" name="Nat. Microbiol.">
        <title>Natural product diversity associated with the nematode symbionts Photorhabdus and Xenorhabdus.</title>
        <authorList>
            <person name="Tobias N.J."/>
            <person name="Wolff H."/>
            <person name="Djahanschiri B."/>
            <person name="Grundmann F."/>
            <person name="Kronenwerth M."/>
            <person name="Shi Y.M."/>
            <person name="Simonyi S."/>
            <person name="Grun P."/>
            <person name="Shapiro-Ilan D."/>
            <person name="Pidot S.J."/>
            <person name="Stinear T.P."/>
            <person name="Ebersberger I."/>
            <person name="Bode H.B."/>
        </authorList>
    </citation>
    <scope>NUCLEOTIDE SEQUENCE [LARGE SCALE GENOMIC DNA]</scope>
    <source>
        <strain evidence="2 3">DSM 17907</strain>
    </source>
</reference>
<evidence type="ECO:0000313" key="1">
    <source>
        <dbReference type="EMBL" id="PHM70684.1"/>
    </source>
</evidence>
<gene>
    <name evidence="2" type="ORF">Xkoz_01435</name>
    <name evidence="1" type="ORF">Xkoz_02988</name>
</gene>
<accession>A0A2D0LE28</accession>
<sequence>MGADYQSKKYYFPDSGSTITREATPQVKIDTTPRTDVVSLSRLYFKKPIDNFWVDEANQVPQFKFRDVYGNESV</sequence>
<dbReference type="OrthoDB" id="6447763at2"/>
<evidence type="ECO:0000313" key="2">
    <source>
        <dbReference type="EMBL" id="PHM73921.1"/>
    </source>
</evidence>
<evidence type="ECO:0000313" key="3">
    <source>
        <dbReference type="Proteomes" id="UP000221101"/>
    </source>
</evidence>
<organism evidence="2 3">
    <name type="scientific">Xenorhabdus kozodoii</name>
    <dbReference type="NCBI Taxonomy" id="351676"/>
    <lineage>
        <taxon>Bacteria</taxon>
        <taxon>Pseudomonadati</taxon>
        <taxon>Pseudomonadota</taxon>
        <taxon>Gammaproteobacteria</taxon>
        <taxon>Enterobacterales</taxon>
        <taxon>Morganellaceae</taxon>
        <taxon>Xenorhabdus</taxon>
    </lineage>
</organism>
<dbReference type="EMBL" id="NJCX01000023">
    <property type="protein sequence ID" value="PHM70684.1"/>
    <property type="molecule type" value="Genomic_DNA"/>
</dbReference>